<proteinExistence type="predicted"/>
<name>A7E9Z5_SCLS1</name>
<dbReference type="GeneID" id="5493113"/>
<dbReference type="EMBL" id="CH476623">
    <property type="protein sequence ID" value="EDN99273.1"/>
    <property type="molecule type" value="Genomic_DNA"/>
</dbReference>
<organism evidence="1 2">
    <name type="scientific">Sclerotinia sclerotiorum (strain ATCC 18683 / 1980 / Ss-1)</name>
    <name type="common">White mold</name>
    <name type="synonym">Whetzelinia sclerotiorum</name>
    <dbReference type="NCBI Taxonomy" id="665079"/>
    <lineage>
        <taxon>Eukaryota</taxon>
        <taxon>Fungi</taxon>
        <taxon>Dikarya</taxon>
        <taxon>Ascomycota</taxon>
        <taxon>Pezizomycotina</taxon>
        <taxon>Leotiomycetes</taxon>
        <taxon>Helotiales</taxon>
        <taxon>Sclerotiniaceae</taxon>
        <taxon>Sclerotinia</taxon>
    </lineage>
</organism>
<dbReference type="RefSeq" id="XP_001595911.1">
    <property type="nucleotide sequence ID" value="XM_001595861.1"/>
</dbReference>
<evidence type="ECO:0000313" key="2">
    <source>
        <dbReference type="Proteomes" id="UP000001312"/>
    </source>
</evidence>
<gene>
    <name evidence="1" type="ORF">SS1G_02125</name>
</gene>
<reference evidence="2" key="1">
    <citation type="journal article" date="2011" name="PLoS Genet.">
        <title>Genomic analysis of the necrotrophic fungal pathogens Sclerotinia sclerotiorum and Botrytis cinerea.</title>
        <authorList>
            <person name="Amselem J."/>
            <person name="Cuomo C.A."/>
            <person name="van Kan J.A."/>
            <person name="Viaud M."/>
            <person name="Benito E.P."/>
            <person name="Couloux A."/>
            <person name="Coutinho P.M."/>
            <person name="de Vries R.P."/>
            <person name="Dyer P.S."/>
            <person name="Fillinger S."/>
            <person name="Fournier E."/>
            <person name="Gout L."/>
            <person name="Hahn M."/>
            <person name="Kohn L."/>
            <person name="Lapalu N."/>
            <person name="Plummer K.M."/>
            <person name="Pradier J.M."/>
            <person name="Quevillon E."/>
            <person name="Sharon A."/>
            <person name="Simon A."/>
            <person name="ten Have A."/>
            <person name="Tudzynski B."/>
            <person name="Tudzynski P."/>
            <person name="Wincker P."/>
            <person name="Andrew M."/>
            <person name="Anthouard V."/>
            <person name="Beever R.E."/>
            <person name="Beffa R."/>
            <person name="Benoit I."/>
            <person name="Bouzid O."/>
            <person name="Brault B."/>
            <person name="Chen Z."/>
            <person name="Choquer M."/>
            <person name="Collemare J."/>
            <person name="Cotton P."/>
            <person name="Danchin E.G."/>
            <person name="Da Silva C."/>
            <person name="Gautier A."/>
            <person name="Giraud C."/>
            <person name="Giraud T."/>
            <person name="Gonzalez C."/>
            <person name="Grossetete S."/>
            <person name="Guldener U."/>
            <person name="Henrissat B."/>
            <person name="Howlett B.J."/>
            <person name="Kodira C."/>
            <person name="Kretschmer M."/>
            <person name="Lappartient A."/>
            <person name="Leroch M."/>
            <person name="Levis C."/>
            <person name="Mauceli E."/>
            <person name="Neuveglise C."/>
            <person name="Oeser B."/>
            <person name="Pearson M."/>
            <person name="Poulain J."/>
            <person name="Poussereau N."/>
            <person name="Quesneville H."/>
            <person name="Rascle C."/>
            <person name="Schumacher J."/>
            <person name="Segurens B."/>
            <person name="Sexton A."/>
            <person name="Silva E."/>
            <person name="Sirven C."/>
            <person name="Soanes D.M."/>
            <person name="Talbot N.J."/>
            <person name="Templeton M."/>
            <person name="Yandava C."/>
            <person name="Yarden O."/>
            <person name="Zeng Q."/>
            <person name="Rollins J.A."/>
            <person name="Lebrun M.H."/>
            <person name="Dickman M."/>
        </authorList>
    </citation>
    <scope>NUCLEOTIDE SEQUENCE [LARGE SCALE GENOMIC DNA]</scope>
    <source>
        <strain evidence="2">ATCC 18683 / 1980 / Ss-1</strain>
    </source>
</reference>
<evidence type="ECO:0000313" key="1">
    <source>
        <dbReference type="EMBL" id="EDN99273.1"/>
    </source>
</evidence>
<dbReference type="Proteomes" id="UP000001312">
    <property type="component" value="Unassembled WGS sequence"/>
</dbReference>
<dbReference type="HOGENOM" id="CLU_3351345_0_0_1"/>
<protein>
    <submittedName>
        <fullName evidence="1">Uncharacterized protein</fullName>
    </submittedName>
</protein>
<accession>A7E9Z5</accession>
<dbReference type="InParanoid" id="A7E9Z5"/>
<dbReference type="KEGG" id="ssl:SS1G_02125"/>
<keyword evidence="2" id="KW-1185">Reference proteome</keyword>
<sequence>MVIHSAMRIENVPRGLFNNGDDAESNVKRAFFKNGDV</sequence>
<dbReference type="AlphaFoldDB" id="A7E9Z5"/>